<dbReference type="GO" id="GO:0044183">
    <property type="term" value="F:protein folding chaperone"/>
    <property type="evidence" value="ECO:0007669"/>
    <property type="project" value="InterPro"/>
</dbReference>
<dbReference type="PANTHER" id="PTHR10772:SF58">
    <property type="entry name" value="CO-CHAPERONIN GROES"/>
    <property type="match status" value="1"/>
</dbReference>
<comment type="similarity">
    <text evidence="1 3 4">Belongs to the GroES chaperonin family.</text>
</comment>
<dbReference type="PANTHER" id="PTHR10772">
    <property type="entry name" value="10 KDA HEAT SHOCK PROTEIN"/>
    <property type="match status" value="1"/>
</dbReference>
<dbReference type="InterPro" id="IPR020818">
    <property type="entry name" value="Chaperonin_GroES"/>
</dbReference>
<dbReference type="FunFam" id="2.30.33.40:FF:000001">
    <property type="entry name" value="10 kDa chaperonin"/>
    <property type="match status" value="1"/>
</dbReference>
<sequence length="95" mass="10780">MKIQPLQDRVVIQRLDEEEYQAGSIIIPDTAKEKPQKGKVIAIGNGKLLEDGTRCSIDIKVGEKVIFSKYAGTEFKMDDQEYLIIREEDILAIIE</sequence>
<dbReference type="GO" id="GO:0051087">
    <property type="term" value="F:protein-folding chaperone binding"/>
    <property type="evidence" value="ECO:0007669"/>
    <property type="project" value="TreeGrafter"/>
</dbReference>
<comment type="function">
    <text evidence="3 4">Together with the chaperonin GroEL, plays an essential role in assisting protein folding. The GroEL-GroES system forms a nano-cage that allows encapsulation of the non-native substrate proteins and provides a physical environment optimized to promote and accelerate protein folding. GroES binds to the apical surface of the GroEL ring, thereby capping the opening of the GroEL channel.</text>
</comment>
<protein>
    <recommendedName>
        <fullName evidence="3">Co-chaperonin GroES</fullName>
    </recommendedName>
    <alternativeName>
        <fullName evidence="3">10 kDa chaperonin</fullName>
    </alternativeName>
    <alternativeName>
        <fullName evidence="3">Chaperonin-10</fullName>
        <shortName evidence="3">Cpn10</shortName>
    </alternativeName>
</protein>
<accession>A0A1F5VPC9</accession>
<dbReference type="PROSITE" id="PS00681">
    <property type="entry name" value="CHAPERONINS_CPN10"/>
    <property type="match status" value="1"/>
</dbReference>
<evidence type="ECO:0000256" key="2">
    <source>
        <dbReference type="ARBA" id="ARBA00023186"/>
    </source>
</evidence>
<dbReference type="CDD" id="cd00320">
    <property type="entry name" value="cpn10"/>
    <property type="match status" value="1"/>
</dbReference>
<dbReference type="Pfam" id="PF00166">
    <property type="entry name" value="Cpn10"/>
    <property type="match status" value="1"/>
</dbReference>
<dbReference type="InterPro" id="IPR037124">
    <property type="entry name" value="Chaperonin_GroES_sf"/>
</dbReference>
<dbReference type="SMART" id="SM00883">
    <property type="entry name" value="Cpn10"/>
    <property type="match status" value="1"/>
</dbReference>
<reference evidence="5 6" key="1">
    <citation type="journal article" date="2016" name="Nat. Commun.">
        <title>Thousands of microbial genomes shed light on interconnected biogeochemical processes in an aquifer system.</title>
        <authorList>
            <person name="Anantharaman K."/>
            <person name="Brown C.T."/>
            <person name="Hug L.A."/>
            <person name="Sharon I."/>
            <person name="Castelle C.J."/>
            <person name="Probst A.J."/>
            <person name="Thomas B.C."/>
            <person name="Singh A."/>
            <person name="Wilkins M.J."/>
            <person name="Karaoz U."/>
            <person name="Brodie E.L."/>
            <person name="Williams K.H."/>
            <person name="Hubbard S.S."/>
            <person name="Banfield J.F."/>
        </authorList>
    </citation>
    <scope>NUCLEOTIDE SEQUENCE [LARGE SCALE GENOMIC DNA]</scope>
</reference>
<evidence type="ECO:0000313" key="5">
    <source>
        <dbReference type="EMBL" id="OGF65203.1"/>
    </source>
</evidence>
<dbReference type="GO" id="GO:0051082">
    <property type="term" value="F:unfolded protein binding"/>
    <property type="evidence" value="ECO:0007669"/>
    <property type="project" value="TreeGrafter"/>
</dbReference>
<comment type="caution">
    <text evidence="5">The sequence shown here is derived from an EMBL/GenBank/DDBJ whole genome shotgun (WGS) entry which is preliminary data.</text>
</comment>
<gene>
    <name evidence="3" type="primary">groES</name>
    <name evidence="3" type="synonym">groS</name>
    <name evidence="5" type="ORF">A2Y62_17715</name>
</gene>
<evidence type="ECO:0000256" key="4">
    <source>
        <dbReference type="RuleBase" id="RU000535"/>
    </source>
</evidence>
<dbReference type="AlphaFoldDB" id="A0A1F5VPC9"/>
<dbReference type="PRINTS" id="PR00297">
    <property type="entry name" value="CHAPERONIN10"/>
</dbReference>
<organism evidence="5 6">
    <name type="scientific">Candidatus Fischerbacteria bacterium RBG_13_37_8</name>
    <dbReference type="NCBI Taxonomy" id="1817863"/>
    <lineage>
        <taxon>Bacteria</taxon>
        <taxon>Candidatus Fischeribacteriota</taxon>
    </lineage>
</organism>
<keyword evidence="2 3" id="KW-0143">Chaperone</keyword>
<dbReference type="NCBIfam" id="NF001531">
    <property type="entry name" value="PRK00364.2-2"/>
    <property type="match status" value="1"/>
</dbReference>
<comment type="subcellular location">
    <subcellularLocation>
        <location evidence="3">Cytoplasm</location>
    </subcellularLocation>
</comment>
<dbReference type="NCBIfam" id="NF001534">
    <property type="entry name" value="PRK00364.2-5"/>
    <property type="match status" value="1"/>
</dbReference>
<dbReference type="GO" id="GO:0005524">
    <property type="term" value="F:ATP binding"/>
    <property type="evidence" value="ECO:0007669"/>
    <property type="project" value="InterPro"/>
</dbReference>
<dbReference type="InterPro" id="IPR018369">
    <property type="entry name" value="Chaprnonin_Cpn10_CS"/>
</dbReference>
<dbReference type="InterPro" id="IPR011032">
    <property type="entry name" value="GroES-like_sf"/>
</dbReference>
<keyword evidence="3" id="KW-0963">Cytoplasm</keyword>
<dbReference type="Proteomes" id="UP000178943">
    <property type="component" value="Unassembled WGS sequence"/>
</dbReference>
<name>A0A1F5VPC9_9BACT</name>
<dbReference type="Gene3D" id="2.30.33.40">
    <property type="entry name" value="GroES chaperonin"/>
    <property type="match status" value="1"/>
</dbReference>
<dbReference type="HAMAP" id="MF_00580">
    <property type="entry name" value="CH10"/>
    <property type="match status" value="1"/>
</dbReference>
<dbReference type="NCBIfam" id="NF001527">
    <property type="entry name" value="PRK00364.1-2"/>
    <property type="match status" value="1"/>
</dbReference>
<comment type="subunit">
    <text evidence="3">Heptamer of 7 subunits arranged in a ring. Interacts with the chaperonin GroEL.</text>
</comment>
<evidence type="ECO:0000313" key="6">
    <source>
        <dbReference type="Proteomes" id="UP000178943"/>
    </source>
</evidence>
<dbReference type="EMBL" id="MFGW01000114">
    <property type="protein sequence ID" value="OGF65203.1"/>
    <property type="molecule type" value="Genomic_DNA"/>
</dbReference>
<evidence type="ECO:0000256" key="1">
    <source>
        <dbReference type="ARBA" id="ARBA00006975"/>
    </source>
</evidence>
<evidence type="ECO:0000256" key="3">
    <source>
        <dbReference type="HAMAP-Rule" id="MF_00580"/>
    </source>
</evidence>
<dbReference type="STRING" id="1817863.A2Y62_17715"/>
<dbReference type="GO" id="GO:0005737">
    <property type="term" value="C:cytoplasm"/>
    <property type="evidence" value="ECO:0007669"/>
    <property type="project" value="UniProtKB-SubCell"/>
</dbReference>
<dbReference type="GO" id="GO:0046872">
    <property type="term" value="F:metal ion binding"/>
    <property type="evidence" value="ECO:0007669"/>
    <property type="project" value="TreeGrafter"/>
</dbReference>
<proteinExistence type="inferred from homology"/>
<dbReference type="SUPFAM" id="SSF50129">
    <property type="entry name" value="GroES-like"/>
    <property type="match status" value="1"/>
</dbReference>
<dbReference type="NCBIfam" id="NF001533">
    <property type="entry name" value="PRK00364.2-4"/>
    <property type="match status" value="1"/>
</dbReference>